<evidence type="ECO:0000313" key="2">
    <source>
        <dbReference type="EMBL" id="MCQ8831292.1"/>
    </source>
</evidence>
<dbReference type="InterPro" id="IPR015424">
    <property type="entry name" value="PyrdxlP-dep_Trfase"/>
</dbReference>
<comment type="cofactor">
    <cofactor evidence="1">
        <name>pyridoxal 5'-phosphate</name>
        <dbReference type="ChEBI" id="CHEBI:597326"/>
    </cofactor>
</comment>
<dbReference type="SUPFAM" id="SSF53383">
    <property type="entry name" value="PLP-dependent transferases"/>
    <property type="match status" value="1"/>
</dbReference>
<dbReference type="Proteomes" id="UP001142400">
    <property type="component" value="Unassembled WGS sequence"/>
</dbReference>
<dbReference type="GO" id="GO:0042802">
    <property type="term" value="F:identical protein binding"/>
    <property type="evidence" value="ECO:0007669"/>
    <property type="project" value="TreeGrafter"/>
</dbReference>
<gene>
    <name evidence="2" type="ORF">NQU54_20020</name>
</gene>
<dbReference type="GO" id="GO:0008483">
    <property type="term" value="F:transaminase activity"/>
    <property type="evidence" value="ECO:0007669"/>
    <property type="project" value="UniProtKB-KW"/>
</dbReference>
<dbReference type="RefSeq" id="WP_257632242.1">
    <property type="nucleotide sequence ID" value="NZ_JANIIC010000022.1"/>
</dbReference>
<organism evidence="2 3">
    <name type="scientific">Streptomyces malaysiensis subsp. samsunensis</name>
    <dbReference type="NCBI Taxonomy" id="459658"/>
    <lineage>
        <taxon>Bacteria</taxon>
        <taxon>Bacillati</taxon>
        <taxon>Actinomycetota</taxon>
        <taxon>Actinomycetes</taxon>
        <taxon>Kitasatosporales</taxon>
        <taxon>Streptomycetaceae</taxon>
        <taxon>Streptomyces</taxon>
        <taxon>Streptomyces violaceusniger group</taxon>
    </lineage>
</organism>
<dbReference type="EMBL" id="JANIIC010000022">
    <property type="protein sequence ID" value="MCQ8831292.1"/>
    <property type="molecule type" value="Genomic_DNA"/>
</dbReference>
<dbReference type="Pfam" id="PF00202">
    <property type="entry name" value="Aminotran_3"/>
    <property type="match status" value="1"/>
</dbReference>
<keyword evidence="2" id="KW-0032">Aminotransferase</keyword>
<dbReference type="Gene3D" id="3.90.1150.10">
    <property type="entry name" value="Aspartate Aminotransferase, domain 1"/>
    <property type="match status" value="1"/>
</dbReference>
<dbReference type="PANTHER" id="PTHR11986">
    <property type="entry name" value="AMINOTRANSFERASE CLASS III"/>
    <property type="match status" value="1"/>
</dbReference>
<name>A0A9X2LX84_STRMQ</name>
<dbReference type="AlphaFoldDB" id="A0A9X2LX84"/>
<evidence type="ECO:0000256" key="1">
    <source>
        <dbReference type="ARBA" id="ARBA00001933"/>
    </source>
</evidence>
<evidence type="ECO:0000313" key="3">
    <source>
        <dbReference type="Proteomes" id="UP001142400"/>
    </source>
</evidence>
<sequence>MPIPTVSSLSAVLGQHLAPVGGAPLPDTPIAAVHLSELLDPSPYLAGGVLLLTVGVSLPTNRIGCKRYVAALKKSDVSAVAFGLGPKFDVPAGGLGGTYAGNPVACAAALGALETIEREALVQRARDIEANVKPRLAALTGEASVVGEVRGRGAMLAIEFVRPGTTAPAPELARAVSAACHAQGVLVLVCGTFGNVIRLLPPLVICDDLLDDALDVICGAIDEVQP</sequence>
<dbReference type="InterPro" id="IPR005814">
    <property type="entry name" value="Aminotrans_3"/>
</dbReference>
<comment type="caution">
    <text evidence="2">The sequence shown here is derived from an EMBL/GenBank/DDBJ whole genome shotgun (WGS) entry which is preliminary data.</text>
</comment>
<dbReference type="GO" id="GO:0030170">
    <property type="term" value="F:pyridoxal phosphate binding"/>
    <property type="evidence" value="ECO:0007669"/>
    <property type="project" value="InterPro"/>
</dbReference>
<reference evidence="2" key="1">
    <citation type="submission" date="2022-06" db="EMBL/GenBank/DDBJ databases">
        <title>WGS of actinobacteria.</title>
        <authorList>
            <person name="Thawai C."/>
        </authorList>
    </citation>
    <scope>NUCLEOTIDE SEQUENCE</scope>
    <source>
        <strain evidence="2">DSM 42010</strain>
    </source>
</reference>
<dbReference type="InterPro" id="IPR050103">
    <property type="entry name" value="Class-III_PLP-dep_AT"/>
</dbReference>
<accession>A0A9X2LX84</accession>
<dbReference type="InterPro" id="IPR015422">
    <property type="entry name" value="PyrdxlP-dep_Trfase_small"/>
</dbReference>
<proteinExistence type="predicted"/>
<protein>
    <submittedName>
        <fullName evidence="2">Aminotransferase class III-fold pyridoxal phosphate-dependent enzyme</fullName>
    </submittedName>
</protein>
<keyword evidence="2" id="KW-0808">Transferase</keyword>
<keyword evidence="3" id="KW-1185">Reference proteome</keyword>